<proteinExistence type="predicted"/>
<gene>
    <name evidence="1" type="ORF">CCR94_05030</name>
</gene>
<evidence type="ECO:0000313" key="1">
    <source>
        <dbReference type="EMBL" id="PPQ32546.1"/>
    </source>
</evidence>
<evidence type="ECO:0000313" key="2">
    <source>
        <dbReference type="Proteomes" id="UP000239089"/>
    </source>
</evidence>
<dbReference type="AlphaFoldDB" id="A0A2S6ND45"/>
<dbReference type="EMBL" id="NHSJ01000038">
    <property type="protein sequence ID" value="PPQ32546.1"/>
    <property type="molecule type" value="Genomic_DNA"/>
</dbReference>
<reference evidence="1 2" key="1">
    <citation type="journal article" date="2018" name="Arch. Microbiol.">
        <title>New insights into the metabolic potential of the phototrophic purple bacterium Rhodopila globiformis DSM 161(T) from its draft genome sequence and evidence for a vanadium-dependent nitrogenase.</title>
        <authorList>
            <person name="Imhoff J.F."/>
            <person name="Rahn T."/>
            <person name="Kunzel S."/>
            <person name="Neulinger S.C."/>
        </authorList>
    </citation>
    <scope>NUCLEOTIDE SEQUENCE [LARGE SCALE GENOMIC DNA]</scope>
    <source>
        <strain evidence="1 2">DSM 16996</strain>
    </source>
</reference>
<organism evidence="1 2">
    <name type="scientific">Rhodoblastus sphagnicola</name>
    <dbReference type="NCBI Taxonomy" id="333368"/>
    <lineage>
        <taxon>Bacteria</taxon>
        <taxon>Pseudomonadati</taxon>
        <taxon>Pseudomonadota</taxon>
        <taxon>Alphaproteobacteria</taxon>
        <taxon>Hyphomicrobiales</taxon>
        <taxon>Rhodoblastaceae</taxon>
        <taxon>Rhodoblastus</taxon>
    </lineage>
</organism>
<sequence>MYGRAVHEFVACIGSARMSTNVVRLNGEDFPGPEPVEDVIDTLTRWLENAKAGRLRQAALVGVEADGTTVLAWSGGHRDLVGSLDYAKHCMLRDWDNNS</sequence>
<comment type="caution">
    <text evidence="1">The sequence shown here is derived from an EMBL/GenBank/DDBJ whole genome shotgun (WGS) entry which is preliminary data.</text>
</comment>
<dbReference type="Proteomes" id="UP000239089">
    <property type="component" value="Unassembled WGS sequence"/>
</dbReference>
<keyword evidence="2" id="KW-1185">Reference proteome</keyword>
<accession>A0A2S6ND45</accession>
<protein>
    <submittedName>
        <fullName evidence="1">Uncharacterized protein</fullName>
    </submittedName>
</protein>
<name>A0A2S6ND45_9HYPH</name>